<dbReference type="InterPro" id="IPR006073">
    <property type="entry name" value="GTP-bd"/>
</dbReference>
<keyword evidence="8 10" id="KW-0717">Septation</keyword>
<reference evidence="12" key="1">
    <citation type="submission" date="2020-10" db="EMBL/GenBank/DDBJ databases">
        <authorList>
            <person name="Gilroy R."/>
        </authorList>
    </citation>
    <scope>NUCLEOTIDE SEQUENCE</scope>
    <source>
        <strain evidence="12">9366</strain>
    </source>
</reference>
<dbReference type="InterPro" id="IPR030393">
    <property type="entry name" value="G_ENGB_dom"/>
</dbReference>
<evidence type="ECO:0000256" key="4">
    <source>
        <dbReference type="ARBA" id="ARBA00022723"/>
    </source>
</evidence>
<keyword evidence="3 10" id="KW-0132">Cell division</keyword>
<proteinExistence type="inferred from homology"/>
<dbReference type="InterPro" id="IPR019987">
    <property type="entry name" value="GTP-bd_ribosome_bio_YsxC"/>
</dbReference>
<dbReference type="NCBIfam" id="TIGR03598">
    <property type="entry name" value="GTPase_YsxC"/>
    <property type="match status" value="1"/>
</dbReference>
<evidence type="ECO:0000256" key="2">
    <source>
        <dbReference type="ARBA" id="ARBA00009638"/>
    </source>
</evidence>
<organism evidence="12 13">
    <name type="scientific">Candidatus Caccalectryoclostridium excrementigallinarum</name>
    <dbReference type="NCBI Taxonomy" id="2840710"/>
    <lineage>
        <taxon>Bacteria</taxon>
        <taxon>Bacillati</taxon>
        <taxon>Bacillota</taxon>
        <taxon>Clostridia</taxon>
        <taxon>Christensenellales</taxon>
        <taxon>Christensenellaceae</taxon>
        <taxon>Christensenellaceae incertae sedis</taxon>
        <taxon>Candidatus Caccalectryoclostridium</taxon>
    </lineage>
</organism>
<keyword evidence="4" id="KW-0479">Metal-binding</keyword>
<evidence type="ECO:0000256" key="10">
    <source>
        <dbReference type="HAMAP-Rule" id="MF_00321"/>
    </source>
</evidence>
<dbReference type="Proteomes" id="UP000824145">
    <property type="component" value="Unassembled WGS sequence"/>
</dbReference>
<gene>
    <name evidence="10" type="primary">engB</name>
    <name evidence="12" type="ORF">IAB07_00380</name>
</gene>
<keyword evidence="6" id="KW-0460">Magnesium</keyword>
<dbReference type="CDD" id="cd01876">
    <property type="entry name" value="YihA_EngB"/>
    <property type="match status" value="1"/>
</dbReference>
<evidence type="ECO:0000313" key="12">
    <source>
        <dbReference type="EMBL" id="HIU62209.1"/>
    </source>
</evidence>
<evidence type="ECO:0000256" key="1">
    <source>
        <dbReference type="ARBA" id="ARBA00001946"/>
    </source>
</evidence>
<sequence length="197" mass="21605">MMQIKTAQFVTSVARAEALKDFGVGEIAVAGRSNVGKSTFINYLTGRKGLAKTSSTPGKTRLLNYFSVNDGEFMLVDLPGYGFAVKLSDEERRRWDALMSAYLTSSQRLKHVLVLMDIRREPSELDKQMIAFLSGRIVPFTVVLTKADKLSRAAAGRQKSAIASALKLGVDDLIVTSSLNKLGKEEVCALIERSLNE</sequence>
<dbReference type="Pfam" id="PF01926">
    <property type="entry name" value="MMR_HSR1"/>
    <property type="match status" value="1"/>
</dbReference>
<dbReference type="EMBL" id="DVNJ01000001">
    <property type="protein sequence ID" value="HIU62209.1"/>
    <property type="molecule type" value="Genomic_DNA"/>
</dbReference>
<reference evidence="12" key="2">
    <citation type="journal article" date="2021" name="PeerJ">
        <title>Extensive microbial diversity within the chicken gut microbiome revealed by metagenomics and culture.</title>
        <authorList>
            <person name="Gilroy R."/>
            <person name="Ravi A."/>
            <person name="Getino M."/>
            <person name="Pursley I."/>
            <person name="Horton D.L."/>
            <person name="Alikhan N.F."/>
            <person name="Baker D."/>
            <person name="Gharbi K."/>
            <person name="Hall N."/>
            <person name="Watson M."/>
            <person name="Adriaenssens E.M."/>
            <person name="Foster-Nyarko E."/>
            <person name="Jarju S."/>
            <person name="Secka A."/>
            <person name="Antonio M."/>
            <person name="Oren A."/>
            <person name="Chaudhuri R.R."/>
            <person name="La Ragione R."/>
            <person name="Hildebrand F."/>
            <person name="Pallen M.J."/>
        </authorList>
    </citation>
    <scope>NUCLEOTIDE SEQUENCE</scope>
    <source>
        <strain evidence="12">9366</strain>
    </source>
</reference>
<dbReference type="InterPro" id="IPR027417">
    <property type="entry name" value="P-loop_NTPase"/>
</dbReference>
<accession>A0A9D1SIZ1</accession>
<name>A0A9D1SIZ1_9FIRM</name>
<evidence type="ECO:0000256" key="9">
    <source>
        <dbReference type="ARBA" id="ARBA00023306"/>
    </source>
</evidence>
<evidence type="ECO:0000313" key="13">
    <source>
        <dbReference type="Proteomes" id="UP000824145"/>
    </source>
</evidence>
<dbReference type="AlphaFoldDB" id="A0A9D1SIZ1"/>
<dbReference type="PANTHER" id="PTHR11649">
    <property type="entry name" value="MSS1/TRME-RELATED GTP-BINDING PROTEIN"/>
    <property type="match status" value="1"/>
</dbReference>
<keyword evidence="7 10" id="KW-0342">GTP-binding</keyword>
<dbReference type="GO" id="GO:0046872">
    <property type="term" value="F:metal ion binding"/>
    <property type="evidence" value="ECO:0007669"/>
    <property type="project" value="UniProtKB-KW"/>
</dbReference>
<protein>
    <recommendedName>
        <fullName evidence="10">Probable GTP-binding protein EngB</fullName>
    </recommendedName>
</protein>
<evidence type="ECO:0000256" key="7">
    <source>
        <dbReference type="ARBA" id="ARBA00023134"/>
    </source>
</evidence>
<keyword evidence="5 10" id="KW-0547">Nucleotide-binding</keyword>
<evidence type="ECO:0000256" key="6">
    <source>
        <dbReference type="ARBA" id="ARBA00022842"/>
    </source>
</evidence>
<dbReference type="HAMAP" id="MF_00321">
    <property type="entry name" value="GTPase_EngB"/>
    <property type="match status" value="1"/>
</dbReference>
<keyword evidence="9 10" id="KW-0131">Cell cycle</keyword>
<dbReference type="PANTHER" id="PTHR11649:SF13">
    <property type="entry name" value="ENGB-TYPE G DOMAIN-CONTAINING PROTEIN"/>
    <property type="match status" value="1"/>
</dbReference>
<comment type="similarity">
    <text evidence="2 10">Belongs to the TRAFAC class TrmE-Era-EngA-EngB-Septin-like GTPase superfamily. EngB GTPase family.</text>
</comment>
<feature type="domain" description="EngB-type G" evidence="11">
    <location>
        <begin position="23"/>
        <end position="197"/>
    </location>
</feature>
<evidence type="ECO:0000256" key="3">
    <source>
        <dbReference type="ARBA" id="ARBA00022618"/>
    </source>
</evidence>
<evidence type="ECO:0000259" key="11">
    <source>
        <dbReference type="PROSITE" id="PS51706"/>
    </source>
</evidence>
<comment type="function">
    <text evidence="10">Necessary for normal cell division and for the maintenance of normal septation.</text>
</comment>
<evidence type="ECO:0000256" key="5">
    <source>
        <dbReference type="ARBA" id="ARBA00022741"/>
    </source>
</evidence>
<dbReference type="GO" id="GO:0000917">
    <property type="term" value="P:division septum assembly"/>
    <property type="evidence" value="ECO:0007669"/>
    <property type="project" value="UniProtKB-KW"/>
</dbReference>
<evidence type="ECO:0000256" key="8">
    <source>
        <dbReference type="ARBA" id="ARBA00023210"/>
    </source>
</evidence>
<dbReference type="Gene3D" id="3.40.50.300">
    <property type="entry name" value="P-loop containing nucleotide triphosphate hydrolases"/>
    <property type="match status" value="1"/>
</dbReference>
<dbReference type="PROSITE" id="PS51706">
    <property type="entry name" value="G_ENGB"/>
    <property type="match status" value="1"/>
</dbReference>
<dbReference type="GO" id="GO:0005829">
    <property type="term" value="C:cytosol"/>
    <property type="evidence" value="ECO:0007669"/>
    <property type="project" value="TreeGrafter"/>
</dbReference>
<dbReference type="GO" id="GO:0005525">
    <property type="term" value="F:GTP binding"/>
    <property type="evidence" value="ECO:0007669"/>
    <property type="project" value="UniProtKB-UniRule"/>
</dbReference>
<dbReference type="SUPFAM" id="SSF52540">
    <property type="entry name" value="P-loop containing nucleoside triphosphate hydrolases"/>
    <property type="match status" value="1"/>
</dbReference>
<comment type="caution">
    <text evidence="12">The sequence shown here is derived from an EMBL/GenBank/DDBJ whole genome shotgun (WGS) entry which is preliminary data.</text>
</comment>
<comment type="cofactor">
    <cofactor evidence="1">
        <name>Mg(2+)</name>
        <dbReference type="ChEBI" id="CHEBI:18420"/>
    </cofactor>
</comment>